<feature type="transmembrane region" description="Helical" evidence="9">
    <location>
        <begin position="32"/>
        <end position="55"/>
    </location>
</feature>
<dbReference type="PANTHER" id="PTHR43562:SF4">
    <property type="entry name" value="NA(+)_H(+) ANTIPORTER NHAS5"/>
    <property type="match status" value="1"/>
</dbReference>
<feature type="transmembrane region" description="Helical" evidence="9">
    <location>
        <begin position="120"/>
        <end position="140"/>
    </location>
</feature>
<evidence type="ECO:0000256" key="3">
    <source>
        <dbReference type="ARBA" id="ARBA00022449"/>
    </source>
</evidence>
<dbReference type="Pfam" id="PF00999">
    <property type="entry name" value="Na_H_Exchanger"/>
    <property type="match status" value="1"/>
</dbReference>
<comment type="subcellular location">
    <subcellularLocation>
        <location evidence="1">Membrane</location>
        <topology evidence="1">Multi-pass membrane protein</topology>
    </subcellularLocation>
</comment>
<evidence type="ECO:0000256" key="1">
    <source>
        <dbReference type="ARBA" id="ARBA00004141"/>
    </source>
</evidence>
<evidence type="ECO:0000256" key="5">
    <source>
        <dbReference type="ARBA" id="ARBA00022989"/>
    </source>
</evidence>
<evidence type="ECO:0000259" key="10">
    <source>
        <dbReference type="Pfam" id="PF00999"/>
    </source>
</evidence>
<feature type="transmembrane region" description="Helical" evidence="9">
    <location>
        <begin position="191"/>
        <end position="210"/>
    </location>
</feature>
<dbReference type="Proteomes" id="UP000698752">
    <property type="component" value="Unassembled WGS sequence"/>
</dbReference>
<dbReference type="InterPro" id="IPR038770">
    <property type="entry name" value="Na+/solute_symporter_sf"/>
</dbReference>
<dbReference type="PANTHER" id="PTHR43562">
    <property type="entry name" value="NAPA-TYPE SODIUM/HYDROGEN ANTIPORTER"/>
    <property type="match status" value="1"/>
</dbReference>
<feature type="transmembrane region" description="Helical" evidence="9">
    <location>
        <begin position="75"/>
        <end position="108"/>
    </location>
</feature>
<keyword evidence="5 9" id="KW-1133">Transmembrane helix</keyword>
<dbReference type="EMBL" id="JAAEDI010000007">
    <property type="protein sequence ID" value="MBR0649612.1"/>
    <property type="molecule type" value="Genomic_DNA"/>
</dbReference>
<keyword evidence="7 9" id="KW-0472">Membrane</keyword>
<feature type="domain" description="Cation/H+ exchanger transmembrane" evidence="10">
    <location>
        <begin position="32"/>
        <end position="241"/>
    </location>
</feature>
<evidence type="ECO:0000256" key="9">
    <source>
        <dbReference type="SAM" id="Phobius"/>
    </source>
</evidence>
<keyword evidence="3" id="KW-0050">Antiport</keyword>
<keyword evidence="12" id="KW-1185">Reference proteome</keyword>
<evidence type="ECO:0000256" key="2">
    <source>
        <dbReference type="ARBA" id="ARBA00022448"/>
    </source>
</evidence>
<evidence type="ECO:0000256" key="7">
    <source>
        <dbReference type="ARBA" id="ARBA00023136"/>
    </source>
</evidence>
<sequence length="269" mass="27710">MGGRGCWRNSAHRHAGPVGAGRLPGNAPHRTGFAPAALLIQIAELVVFAAILLGVVGPLARRVAAALGNSEQAGFTLLLVIVSVAAIAAEAIQLEGIIGAFLAGIAVNHAVRSSNAKVKLEFLGNSIFIPAFFIVTGFLIDLRMLGQSLTTDLPLVLSIVGTLVVGKWAAAELSGRGFGFGATDRLLMTSLTLPQVAATLAAALVGYEAVNAAGEQLLDGRMLNAVLVLVVVTAVLGPVLTQRALTRLRGRANPDSPEHSPPVTLTTRA</sequence>
<keyword evidence="6" id="KW-0406">Ion transport</keyword>
<gene>
    <name evidence="11" type="ORF">GXW78_08065</name>
</gene>
<reference evidence="12" key="1">
    <citation type="journal article" date="2021" name="Syst. Appl. Microbiol.">
        <title>Roseomonas hellenica sp. nov., isolated from roots of wild-growing Alkanna tinctoria.</title>
        <authorList>
            <person name="Rat A."/>
            <person name="Naranjo H.D."/>
            <person name="Lebbe L."/>
            <person name="Cnockaert M."/>
            <person name="Krigas N."/>
            <person name="Grigoriadou K."/>
            <person name="Maloupa E."/>
            <person name="Willems A."/>
        </authorList>
    </citation>
    <scope>NUCLEOTIDE SEQUENCE [LARGE SCALE GENOMIC DNA]</scope>
    <source>
        <strain evidence="12">LMG 31159</strain>
    </source>
</reference>
<feature type="region of interest" description="Disordered" evidence="8">
    <location>
        <begin position="250"/>
        <end position="269"/>
    </location>
</feature>
<evidence type="ECO:0000313" key="11">
    <source>
        <dbReference type="EMBL" id="MBR0649612.1"/>
    </source>
</evidence>
<feature type="transmembrane region" description="Helical" evidence="9">
    <location>
        <begin position="222"/>
        <end position="241"/>
    </location>
</feature>
<keyword evidence="4 9" id="KW-0812">Transmembrane</keyword>
<dbReference type="InterPro" id="IPR006153">
    <property type="entry name" value="Cation/H_exchanger_TM"/>
</dbReference>
<proteinExistence type="predicted"/>
<accession>A0ABS5EF16</accession>
<dbReference type="Gene3D" id="1.20.1530.20">
    <property type="match status" value="1"/>
</dbReference>
<evidence type="ECO:0000256" key="8">
    <source>
        <dbReference type="SAM" id="MobiDB-lite"/>
    </source>
</evidence>
<name>A0ABS5EF16_9PROT</name>
<evidence type="ECO:0000256" key="6">
    <source>
        <dbReference type="ARBA" id="ARBA00023065"/>
    </source>
</evidence>
<evidence type="ECO:0000313" key="12">
    <source>
        <dbReference type="Proteomes" id="UP000698752"/>
    </source>
</evidence>
<organism evidence="11 12">
    <name type="scientific">Neoroseomonas terrae</name>
    <dbReference type="NCBI Taxonomy" id="424799"/>
    <lineage>
        <taxon>Bacteria</taxon>
        <taxon>Pseudomonadati</taxon>
        <taxon>Pseudomonadota</taxon>
        <taxon>Alphaproteobacteria</taxon>
        <taxon>Acetobacterales</taxon>
        <taxon>Acetobacteraceae</taxon>
        <taxon>Neoroseomonas</taxon>
    </lineage>
</organism>
<comment type="caution">
    <text evidence="11">The sequence shown here is derived from an EMBL/GenBank/DDBJ whole genome shotgun (WGS) entry which is preliminary data.</text>
</comment>
<evidence type="ECO:0000256" key="4">
    <source>
        <dbReference type="ARBA" id="ARBA00022692"/>
    </source>
</evidence>
<keyword evidence="2" id="KW-0813">Transport</keyword>
<feature type="transmembrane region" description="Helical" evidence="9">
    <location>
        <begin position="152"/>
        <end position="170"/>
    </location>
</feature>
<protein>
    <submittedName>
        <fullName evidence="11">Cation:proton antiporter</fullName>
    </submittedName>
</protein>